<accession>A0ABS0XS63</accession>
<dbReference type="InterPro" id="IPR007361">
    <property type="entry name" value="DUF427"/>
</dbReference>
<reference evidence="3" key="1">
    <citation type="submission" date="2020-12" db="EMBL/GenBank/DDBJ databases">
        <title>Hymenobacter sp.</title>
        <authorList>
            <person name="Kim M.K."/>
        </authorList>
    </citation>
    <scope>NUCLEOTIDE SEQUENCE [LARGE SCALE GENOMIC DNA]</scope>
    <source>
        <strain evidence="3">BT553</strain>
    </source>
</reference>
<feature type="domain" description="DUF427" evidence="1">
    <location>
        <begin position="3"/>
        <end position="88"/>
    </location>
</feature>
<dbReference type="PANTHER" id="PTHR34310:SF5">
    <property type="entry name" value="DUF427 DOMAIN PROTEIN (AFU_ORTHOLOGUE AFUA_3G02220)"/>
    <property type="match status" value="1"/>
</dbReference>
<evidence type="ECO:0000313" key="2">
    <source>
        <dbReference type="EMBL" id="MBJ6122858.1"/>
    </source>
</evidence>
<name>A0ABS0XS63_9SPHN</name>
<dbReference type="InterPro" id="IPR038694">
    <property type="entry name" value="DUF427_sf"/>
</dbReference>
<dbReference type="Proteomes" id="UP000640426">
    <property type="component" value="Unassembled WGS sequence"/>
</dbReference>
<evidence type="ECO:0000259" key="1">
    <source>
        <dbReference type="Pfam" id="PF04248"/>
    </source>
</evidence>
<evidence type="ECO:0000313" key="3">
    <source>
        <dbReference type="Proteomes" id="UP000640426"/>
    </source>
</evidence>
<dbReference type="RefSeq" id="WP_199039067.1">
    <property type="nucleotide sequence ID" value="NZ_JAELXS010000007.1"/>
</dbReference>
<dbReference type="EMBL" id="JAELXS010000007">
    <property type="protein sequence ID" value="MBJ6122858.1"/>
    <property type="molecule type" value="Genomic_DNA"/>
</dbReference>
<organism evidence="2 3">
    <name type="scientific">Sphingomonas mollis</name>
    <dbReference type="NCBI Taxonomy" id="2795726"/>
    <lineage>
        <taxon>Bacteria</taxon>
        <taxon>Pseudomonadati</taxon>
        <taxon>Pseudomonadota</taxon>
        <taxon>Alphaproteobacteria</taxon>
        <taxon>Sphingomonadales</taxon>
        <taxon>Sphingomonadaceae</taxon>
        <taxon>Sphingomonas</taxon>
    </lineage>
</organism>
<protein>
    <submittedName>
        <fullName evidence="2">DUF427 domain-containing protein</fullName>
    </submittedName>
</protein>
<gene>
    <name evidence="2" type="ORF">JAO74_13755</name>
</gene>
<sequence length="93" mass="10042">MAEAWWNDTRIAASDDIVTVEGNSYFPLSSVDPAMLKDSATTSVCPWKGTAHYYTLVAGGAENRDAAWYYPAPKDAAAAIAGRVAFWKGVVVR</sequence>
<dbReference type="Pfam" id="PF04248">
    <property type="entry name" value="NTP_transf_9"/>
    <property type="match status" value="1"/>
</dbReference>
<keyword evidence="3" id="KW-1185">Reference proteome</keyword>
<dbReference type="PANTHER" id="PTHR34310">
    <property type="entry name" value="DUF427 DOMAIN PROTEIN (AFU_ORTHOLOGUE AFUA_3G02220)"/>
    <property type="match status" value="1"/>
</dbReference>
<proteinExistence type="predicted"/>
<comment type="caution">
    <text evidence="2">The sequence shown here is derived from an EMBL/GenBank/DDBJ whole genome shotgun (WGS) entry which is preliminary data.</text>
</comment>
<dbReference type="Gene3D" id="2.170.150.40">
    <property type="entry name" value="Domain of unknown function (DUF427)"/>
    <property type="match status" value="1"/>
</dbReference>